<dbReference type="EMBL" id="CASHTH010000015">
    <property type="protein sequence ID" value="CAI7989024.1"/>
    <property type="molecule type" value="Genomic_DNA"/>
</dbReference>
<keyword evidence="5" id="KW-1185">Reference proteome</keyword>
<comment type="caution">
    <text evidence="4">The sequence shown here is derived from an EMBL/GenBank/DDBJ whole genome shotgun (WGS) entry which is preliminary data.</text>
</comment>
<dbReference type="InterPro" id="IPR040370">
    <property type="entry name" value="CCDC74A/CCDC74B/CCDC92"/>
</dbReference>
<accession>A0AA35QRC8</accession>
<dbReference type="PANTHER" id="PTHR14882">
    <property type="entry name" value="COILED-COIL DOMAIN-CONTAINING 74A"/>
    <property type="match status" value="1"/>
</dbReference>
<dbReference type="InterPro" id="IPR039496">
    <property type="entry name" value="CCDC92/74_N"/>
</dbReference>
<evidence type="ECO:0000256" key="1">
    <source>
        <dbReference type="ARBA" id="ARBA00023054"/>
    </source>
</evidence>
<dbReference type="AlphaFoldDB" id="A0AA35QRC8"/>
<sequence>MPRVLVLGLRLAPSSQAGLRGGLTGLAAVKGILYRDINTPLPGSRGRIHWREERTKRERLEESLLLLRQHHKETLEQLHSEAERLQRENRELSFRLIMCRCEQRASSPPSLDLPTDKKAAESEVRQLRQALAEERHRNSRILEMLQSQLQTDEVEGSSRENGQLILEGTDQYQHQGKSGLHPCAPGTSLEVRANFCHRDKQESSQAGNDYIKLPALQPRLPGVWLRGRGDDRPCRRESPELVFLLCSL</sequence>
<keyword evidence="1 2" id="KW-0175">Coiled coil</keyword>
<gene>
    <name evidence="4" type="ORF">GBAR_LOCUS102</name>
</gene>
<evidence type="ECO:0000313" key="5">
    <source>
        <dbReference type="Proteomes" id="UP001174909"/>
    </source>
</evidence>
<dbReference type="Pfam" id="PF14916">
    <property type="entry name" value="CCDC92"/>
    <property type="match status" value="1"/>
</dbReference>
<name>A0AA35QRC8_GEOBA</name>
<feature type="coiled-coil region" evidence="2">
    <location>
        <begin position="68"/>
        <end position="137"/>
    </location>
</feature>
<feature type="domain" description="CCDC92/74 N-terminal" evidence="3">
    <location>
        <begin position="58"/>
        <end position="104"/>
    </location>
</feature>
<evidence type="ECO:0000256" key="2">
    <source>
        <dbReference type="SAM" id="Coils"/>
    </source>
</evidence>
<organism evidence="4 5">
    <name type="scientific">Geodia barretti</name>
    <name type="common">Barrett's horny sponge</name>
    <dbReference type="NCBI Taxonomy" id="519541"/>
    <lineage>
        <taxon>Eukaryota</taxon>
        <taxon>Metazoa</taxon>
        <taxon>Porifera</taxon>
        <taxon>Demospongiae</taxon>
        <taxon>Heteroscleromorpha</taxon>
        <taxon>Tetractinellida</taxon>
        <taxon>Astrophorina</taxon>
        <taxon>Geodiidae</taxon>
        <taxon>Geodia</taxon>
    </lineage>
</organism>
<evidence type="ECO:0000259" key="3">
    <source>
        <dbReference type="Pfam" id="PF14916"/>
    </source>
</evidence>
<proteinExistence type="predicted"/>
<dbReference type="PANTHER" id="PTHR14882:SF1">
    <property type="entry name" value="CCDC92 DOMAIN-CONTAINING PROTEIN"/>
    <property type="match status" value="1"/>
</dbReference>
<reference evidence="4" key="1">
    <citation type="submission" date="2023-03" db="EMBL/GenBank/DDBJ databases">
        <authorList>
            <person name="Steffen K."/>
            <person name="Cardenas P."/>
        </authorList>
    </citation>
    <scope>NUCLEOTIDE SEQUENCE</scope>
</reference>
<dbReference type="Proteomes" id="UP001174909">
    <property type="component" value="Unassembled WGS sequence"/>
</dbReference>
<protein>
    <recommendedName>
        <fullName evidence="3">CCDC92/74 N-terminal domain-containing protein</fullName>
    </recommendedName>
</protein>
<evidence type="ECO:0000313" key="4">
    <source>
        <dbReference type="EMBL" id="CAI7989024.1"/>
    </source>
</evidence>